<dbReference type="EMBL" id="CCXY01000059">
    <property type="protein sequence ID" value="CEG11547.1"/>
    <property type="molecule type" value="Genomic_DNA"/>
</dbReference>
<name>A0A098E6I1_9ZZZZ</name>
<accession>A0A098E6I1</accession>
<gene>
    <name evidence="1" type="ORF">MSIBF_A1510013</name>
</gene>
<protein>
    <submittedName>
        <fullName evidence="1">Uncharacterized protein</fullName>
    </submittedName>
</protein>
<reference evidence="1" key="1">
    <citation type="submission" date="2014-09" db="EMBL/GenBank/DDBJ databases">
        <authorList>
            <person name="Probst J Alexander"/>
        </authorList>
    </citation>
    <scope>NUCLEOTIDE SEQUENCE</scope>
</reference>
<proteinExistence type="predicted"/>
<organism evidence="1">
    <name type="scientific">groundwater metagenome</name>
    <dbReference type="NCBI Taxonomy" id="717931"/>
    <lineage>
        <taxon>unclassified sequences</taxon>
        <taxon>metagenomes</taxon>
        <taxon>ecological metagenomes</taxon>
    </lineage>
</organism>
<dbReference type="AlphaFoldDB" id="A0A098E6I1"/>
<sequence length="80" mass="8932">MKEDTKIQKMAKKTKIDAKKTDVKKIKCYGCGKEIKEDEAISYTIPSCCGIDEIKVCKKCSEELIKGENEKCGCGCDSCR</sequence>
<evidence type="ECO:0000313" key="1">
    <source>
        <dbReference type="EMBL" id="CEG11547.1"/>
    </source>
</evidence>